<keyword evidence="2" id="KW-1185">Reference proteome</keyword>
<dbReference type="Proteomes" id="UP000287177">
    <property type="component" value="Unassembled WGS sequence"/>
</dbReference>
<sequence>MPTAGNVLAMLVDPEILRAFAGRVDASSSTVREADAGHKVSTAADGLPGSATQWAARLVGDHLAEQAEAIAANLTEMGQAVRGAGDTYEVTDAELAGSFEEVF</sequence>
<evidence type="ECO:0000313" key="2">
    <source>
        <dbReference type="Proteomes" id="UP000287177"/>
    </source>
</evidence>
<comment type="caution">
    <text evidence="1">The sequence shown here is derived from an EMBL/GenBank/DDBJ whole genome shotgun (WGS) entry which is preliminary data.</text>
</comment>
<dbReference type="Pfam" id="PF10824">
    <property type="entry name" value="T7SS_ESX_EspC"/>
    <property type="match status" value="1"/>
</dbReference>
<protein>
    <recommendedName>
        <fullName evidence="3">ESX-1 secretion-associated protein</fullName>
    </recommendedName>
</protein>
<dbReference type="InterPro" id="IPR022536">
    <property type="entry name" value="EspC"/>
</dbReference>
<evidence type="ECO:0000313" key="1">
    <source>
        <dbReference type="EMBL" id="RWA21357.1"/>
    </source>
</evidence>
<proteinExistence type="predicted"/>
<gene>
    <name evidence="1" type="ORF">MELE44368_16675</name>
</gene>
<reference evidence="1 2" key="1">
    <citation type="submission" date="2013-06" db="EMBL/GenBank/DDBJ databases">
        <title>The draft sequence of the Mycobacterium elephantis genome.</title>
        <authorList>
            <person name="Pettersson F.B."/>
            <person name="Das S."/>
            <person name="Dasgupta S."/>
            <person name="Bhattacharya A."/>
            <person name="Kirsebom L.A."/>
        </authorList>
    </citation>
    <scope>NUCLEOTIDE SEQUENCE [LARGE SCALE GENOMIC DNA]</scope>
    <source>
        <strain evidence="1 2">DSM 44368</strain>
    </source>
</reference>
<dbReference type="InterPro" id="IPR036689">
    <property type="entry name" value="ESAT-6-like_sf"/>
</dbReference>
<dbReference type="GO" id="GO:0009306">
    <property type="term" value="P:protein secretion"/>
    <property type="evidence" value="ECO:0007669"/>
    <property type="project" value="InterPro"/>
</dbReference>
<organism evidence="1 2">
    <name type="scientific">Mycolicibacterium elephantis DSM 44368</name>
    <dbReference type="NCBI Taxonomy" id="1335622"/>
    <lineage>
        <taxon>Bacteria</taxon>
        <taxon>Bacillati</taxon>
        <taxon>Actinomycetota</taxon>
        <taxon>Actinomycetes</taxon>
        <taxon>Mycobacteriales</taxon>
        <taxon>Mycobacteriaceae</taxon>
        <taxon>Mycolicibacterium</taxon>
    </lineage>
</organism>
<evidence type="ECO:0008006" key="3">
    <source>
        <dbReference type="Google" id="ProtNLM"/>
    </source>
</evidence>
<dbReference type="AlphaFoldDB" id="A0A439DW25"/>
<dbReference type="EMBL" id="ATDN01000010">
    <property type="protein sequence ID" value="RWA21357.1"/>
    <property type="molecule type" value="Genomic_DNA"/>
</dbReference>
<accession>A0A439DW25</accession>
<name>A0A439DW25_9MYCO</name>
<dbReference type="SUPFAM" id="SSF140453">
    <property type="entry name" value="EsxAB dimer-like"/>
    <property type="match status" value="1"/>
</dbReference>